<dbReference type="GO" id="GO:0043565">
    <property type="term" value="F:sequence-specific DNA binding"/>
    <property type="evidence" value="ECO:0007669"/>
    <property type="project" value="InterPro"/>
</dbReference>
<dbReference type="Gene3D" id="1.10.10.60">
    <property type="entry name" value="Homeodomain-like"/>
    <property type="match status" value="2"/>
</dbReference>
<proteinExistence type="predicted"/>
<evidence type="ECO:0000313" key="6">
    <source>
        <dbReference type="Proteomes" id="UP000031278"/>
    </source>
</evidence>
<dbReference type="InterPro" id="IPR009057">
    <property type="entry name" value="Homeodomain-like_sf"/>
</dbReference>
<dbReference type="GO" id="GO:0003700">
    <property type="term" value="F:DNA-binding transcription factor activity"/>
    <property type="evidence" value="ECO:0007669"/>
    <property type="project" value="InterPro"/>
</dbReference>
<dbReference type="SUPFAM" id="SSF46689">
    <property type="entry name" value="Homeodomain-like"/>
    <property type="match status" value="1"/>
</dbReference>
<feature type="domain" description="HTH araC/xylS-type" evidence="4">
    <location>
        <begin position="1"/>
        <end position="87"/>
    </location>
</feature>
<organism evidence="5 6">
    <name type="scientific">Photobacterium gaetbulicola</name>
    <dbReference type="NCBI Taxonomy" id="1295392"/>
    <lineage>
        <taxon>Bacteria</taxon>
        <taxon>Pseudomonadati</taxon>
        <taxon>Pseudomonadota</taxon>
        <taxon>Gammaproteobacteria</taxon>
        <taxon>Vibrionales</taxon>
        <taxon>Vibrionaceae</taxon>
        <taxon>Photobacterium</taxon>
    </lineage>
</organism>
<keyword evidence="1" id="KW-0805">Transcription regulation</keyword>
<dbReference type="EMBL" id="JWLZ01000159">
    <property type="protein sequence ID" value="KHT63271.1"/>
    <property type="molecule type" value="Genomic_DNA"/>
</dbReference>
<dbReference type="PANTHER" id="PTHR43280:SF14">
    <property type="entry name" value="MELIBIOSE OPERON REGULATORY PROTEIN"/>
    <property type="match status" value="1"/>
</dbReference>
<dbReference type="InterPro" id="IPR018062">
    <property type="entry name" value="HTH_AraC-typ_CS"/>
</dbReference>
<keyword evidence="3" id="KW-0804">Transcription</keyword>
<dbReference type="PANTHER" id="PTHR43280">
    <property type="entry name" value="ARAC-FAMILY TRANSCRIPTIONAL REGULATOR"/>
    <property type="match status" value="1"/>
</dbReference>
<dbReference type="PROSITE" id="PS01124">
    <property type="entry name" value="HTH_ARAC_FAMILY_2"/>
    <property type="match status" value="1"/>
</dbReference>
<dbReference type="InterPro" id="IPR018060">
    <property type="entry name" value="HTH_AraC"/>
</dbReference>
<protein>
    <recommendedName>
        <fullName evidence="4">HTH araC/xylS-type domain-containing protein</fullName>
    </recommendedName>
</protein>
<dbReference type="SMART" id="SM00342">
    <property type="entry name" value="HTH_ARAC"/>
    <property type="match status" value="1"/>
</dbReference>
<dbReference type="Pfam" id="PF12833">
    <property type="entry name" value="HTH_18"/>
    <property type="match status" value="1"/>
</dbReference>
<evidence type="ECO:0000313" key="5">
    <source>
        <dbReference type="EMBL" id="KHT63271.1"/>
    </source>
</evidence>
<reference evidence="5 6" key="1">
    <citation type="submission" date="2014-12" db="EMBL/GenBank/DDBJ databases">
        <title>Genome sequencing of Photobacterium gaetbulicola AD005a.</title>
        <authorList>
            <person name="Adrian T.G.S."/>
            <person name="Chan K.G."/>
        </authorList>
    </citation>
    <scope>NUCLEOTIDE SEQUENCE [LARGE SCALE GENOMIC DNA]</scope>
    <source>
        <strain evidence="5 6">AD005a</strain>
    </source>
</reference>
<dbReference type="PROSITE" id="PS00041">
    <property type="entry name" value="HTH_ARAC_FAMILY_1"/>
    <property type="match status" value="1"/>
</dbReference>
<dbReference type="PRINTS" id="PR00032">
    <property type="entry name" value="HTHARAC"/>
</dbReference>
<dbReference type="Proteomes" id="UP000031278">
    <property type="component" value="Unassembled WGS sequence"/>
</dbReference>
<dbReference type="RefSeq" id="WP_039462397.1">
    <property type="nucleotide sequence ID" value="NZ_JWLZ01000159.1"/>
</dbReference>
<evidence type="ECO:0000256" key="2">
    <source>
        <dbReference type="ARBA" id="ARBA00023125"/>
    </source>
</evidence>
<name>A0A0B9GX28_9GAMM</name>
<dbReference type="AlphaFoldDB" id="A0A0B9GX28"/>
<evidence type="ECO:0000256" key="1">
    <source>
        <dbReference type="ARBA" id="ARBA00023015"/>
    </source>
</evidence>
<evidence type="ECO:0000256" key="3">
    <source>
        <dbReference type="ARBA" id="ARBA00023163"/>
    </source>
</evidence>
<comment type="caution">
    <text evidence="5">The sequence shown here is derived from an EMBL/GenBank/DDBJ whole genome shotgun (WGS) entry which is preliminary data.</text>
</comment>
<accession>A0A0B9GX28</accession>
<evidence type="ECO:0000259" key="4">
    <source>
        <dbReference type="PROSITE" id="PS01124"/>
    </source>
</evidence>
<keyword evidence="2" id="KW-0238">DNA-binding</keyword>
<sequence>MNIKVDDIAAHVRLHPKYAMSLFKNMLNVSIKQYLIIMRINHAKVLLSNTRNPIKNISTDSGFKHASSFFATFKNHTGVTPQEFRDQIQAL</sequence>
<dbReference type="InterPro" id="IPR020449">
    <property type="entry name" value="Tscrpt_reg_AraC-type_HTH"/>
</dbReference>
<gene>
    <name evidence="5" type="ORF">RJ45_12760</name>
</gene>